<evidence type="ECO:0000259" key="7">
    <source>
        <dbReference type="Pfam" id="PF07005"/>
    </source>
</evidence>
<evidence type="ECO:0000259" key="8">
    <source>
        <dbReference type="Pfam" id="PF17042"/>
    </source>
</evidence>
<keyword evidence="2" id="KW-0808">Transferase</keyword>
<keyword evidence="10" id="KW-1185">Reference proteome</keyword>
<dbReference type="InterPro" id="IPR037051">
    <property type="entry name" value="4-carb_acid_sugar_kinase_N_sf"/>
</dbReference>
<accession>A0A1U9ME35</accession>
<organism evidence="9 10">
    <name type="scientific">Bartonella choladocola</name>
    <dbReference type="NCBI Taxonomy" id="2750995"/>
    <lineage>
        <taxon>Bacteria</taxon>
        <taxon>Pseudomonadati</taxon>
        <taxon>Pseudomonadota</taxon>
        <taxon>Alphaproteobacteria</taxon>
        <taxon>Hyphomicrobiales</taxon>
        <taxon>Bartonellaceae</taxon>
        <taxon>Bartonella</taxon>
    </lineage>
</organism>
<dbReference type="RefSeq" id="WP_077990271.1">
    <property type="nucleotide sequence ID" value="NZ_CP015625.1"/>
</dbReference>
<dbReference type="Gene3D" id="3.40.980.20">
    <property type="entry name" value="Four-carbon acid sugar kinase, nucleotide binding domain"/>
    <property type="match status" value="1"/>
</dbReference>
<evidence type="ECO:0000256" key="1">
    <source>
        <dbReference type="ARBA" id="ARBA00005715"/>
    </source>
</evidence>
<feature type="domain" description="Four-carbon acid sugar kinase nucleotide binding" evidence="8">
    <location>
        <begin position="252"/>
        <end position="401"/>
    </location>
</feature>
<dbReference type="Pfam" id="PF17042">
    <property type="entry name" value="NBD_C"/>
    <property type="match status" value="1"/>
</dbReference>
<dbReference type="SUPFAM" id="SSF142764">
    <property type="entry name" value="YgbK-like"/>
    <property type="match status" value="1"/>
</dbReference>
<dbReference type="GO" id="GO:0005524">
    <property type="term" value="F:ATP binding"/>
    <property type="evidence" value="ECO:0007669"/>
    <property type="project" value="UniProtKB-KW"/>
</dbReference>
<dbReference type="InterPro" id="IPR042213">
    <property type="entry name" value="NBD_C_sf"/>
</dbReference>
<keyword evidence="4" id="KW-0418">Kinase</keyword>
<protein>
    <submittedName>
        <fullName evidence="9">Uncharacterized conserved protein YgbK, DUF1537 family</fullName>
    </submittedName>
</protein>
<dbReference type="Proteomes" id="UP000189632">
    <property type="component" value="Chromosome"/>
</dbReference>
<dbReference type="KEGG" id="bapi:BBC0122_000560"/>
<reference evidence="9 10" key="1">
    <citation type="submission" date="2016-11" db="EMBL/GenBank/DDBJ databases">
        <title>Comparative genomics of Bartonella apis.</title>
        <authorList>
            <person name="Engel P."/>
        </authorList>
    </citation>
    <scope>NUCLEOTIDE SEQUENCE [LARGE SCALE GENOMIC DNA]</scope>
    <source>
        <strain evidence="9 10">BBC0122</strain>
    </source>
</reference>
<keyword evidence="5" id="KW-0067">ATP-binding</keyword>
<keyword evidence="6" id="KW-0119">Carbohydrate metabolism</keyword>
<evidence type="ECO:0000256" key="5">
    <source>
        <dbReference type="ARBA" id="ARBA00022840"/>
    </source>
</evidence>
<evidence type="ECO:0000256" key="4">
    <source>
        <dbReference type="ARBA" id="ARBA00022777"/>
    </source>
</evidence>
<dbReference type="OrthoDB" id="9778478at2"/>
<dbReference type="InterPro" id="IPR031475">
    <property type="entry name" value="NBD_C"/>
</dbReference>
<evidence type="ECO:0000256" key="3">
    <source>
        <dbReference type="ARBA" id="ARBA00022741"/>
    </source>
</evidence>
<dbReference type="Pfam" id="PF07005">
    <property type="entry name" value="SBD_N"/>
    <property type="match status" value="1"/>
</dbReference>
<evidence type="ECO:0000313" key="10">
    <source>
        <dbReference type="Proteomes" id="UP000189632"/>
    </source>
</evidence>
<keyword evidence="3" id="KW-0547">Nucleotide-binding</keyword>
<comment type="similarity">
    <text evidence="1">Belongs to the four-carbon acid sugar kinase family.</text>
</comment>
<evidence type="ECO:0000256" key="6">
    <source>
        <dbReference type="ARBA" id="ARBA00023277"/>
    </source>
</evidence>
<gene>
    <name evidence="9" type="ORF">BBC0122_000560</name>
</gene>
<feature type="domain" description="Four-carbon acid sugar kinase N-terminal" evidence="7">
    <location>
        <begin position="5"/>
        <end position="229"/>
    </location>
</feature>
<evidence type="ECO:0000313" key="9">
    <source>
        <dbReference type="EMBL" id="AQT46197.1"/>
    </source>
</evidence>
<dbReference type="GO" id="GO:0016301">
    <property type="term" value="F:kinase activity"/>
    <property type="evidence" value="ECO:0007669"/>
    <property type="project" value="UniProtKB-KW"/>
</dbReference>
<dbReference type="Gene3D" id="3.40.50.10840">
    <property type="entry name" value="Putative sugar-binding, N-terminal domain"/>
    <property type="match status" value="1"/>
</dbReference>
<proteinExistence type="inferred from homology"/>
<dbReference type="InterPro" id="IPR010737">
    <property type="entry name" value="4-carb_acid_sugar_kinase_N"/>
</dbReference>
<evidence type="ECO:0000256" key="2">
    <source>
        <dbReference type="ARBA" id="ARBA00022679"/>
    </source>
</evidence>
<dbReference type="AlphaFoldDB" id="A0A1U9ME35"/>
<sequence>MKNWLILADDLTGAADCAIAFCRQGATATVGWKNAYPSLTDRAQIFSYNIDSRELNVSESVRLQRQTLEKLWSPQAFLFCKIDSTLRGQPGAVIAATSDFLKQHTGRAVGVLAPAFPATERTTRGGKIFVNNIGLENTELWARDHTYPTSDLKQILHDVGLKAFVIDLETLRQDANRLSAYIENIEQQNKDFVFIFDAETPEDLQQIANAFSKADSSHFFIGSAGLAHAFAARCPARLRNATINVKNEGGIMIVVGSLAKASRLSAKKLLDTRLLRHFPVDPDVLLEGGAGIAGFSHDVAEALRKGDDILVEITVGKNVDMSLGSRLALDLAGALQCVGSDLAGFAATGGETATYLMDALGVNGITLEDEIEAGVCLGITRGKIVVPIATKAGAFGDENSLVKIFDRLSDIRNKGKL</sequence>
<name>A0A1U9ME35_9HYPH</name>
<dbReference type="EMBL" id="CP015625">
    <property type="protein sequence ID" value="AQT46197.1"/>
    <property type="molecule type" value="Genomic_DNA"/>
</dbReference>